<evidence type="ECO:0000256" key="6">
    <source>
        <dbReference type="ARBA" id="ARBA00022777"/>
    </source>
</evidence>
<dbReference type="InterPro" id="IPR003594">
    <property type="entry name" value="HATPase_dom"/>
</dbReference>
<comment type="caution">
    <text evidence="14">The sequence shown here is derived from an EMBL/GenBank/DDBJ whole genome shotgun (WGS) entry which is preliminary data.</text>
</comment>
<evidence type="ECO:0000259" key="12">
    <source>
        <dbReference type="Pfam" id="PF07730"/>
    </source>
</evidence>
<name>A0A1I3CRE7_9MICO</name>
<evidence type="ECO:0000256" key="2">
    <source>
        <dbReference type="ARBA" id="ARBA00012438"/>
    </source>
</evidence>
<accession>A0A1I3CRE7</accession>
<dbReference type="InterPro" id="IPR011712">
    <property type="entry name" value="Sig_transdc_His_kin_sub3_dim/P"/>
</dbReference>
<feature type="transmembrane region" description="Helical" evidence="10">
    <location>
        <begin position="60"/>
        <end position="82"/>
    </location>
</feature>
<feature type="region of interest" description="Disordered" evidence="9">
    <location>
        <begin position="309"/>
        <end position="328"/>
    </location>
</feature>
<evidence type="ECO:0000259" key="11">
    <source>
        <dbReference type="Pfam" id="PF02518"/>
    </source>
</evidence>
<dbReference type="RefSeq" id="WP_092451514.1">
    <property type="nucleotide sequence ID" value="NZ_BKAC01000015.1"/>
</dbReference>
<evidence type="ECO:0000313" key="16">
    <source>
        <dbReference type="Proteomes" id="UP000297963"/>
    </source>
</evidence>
<evidence type="ECO:0000313" key="15">
    <source>
        <dbReference type="Proteomes" id="UP000199681"/>
    </source>
</evidence>
<evidence type="ECO:0000256" key="5">
    <source>
        <dbReference type="ARBA" id="ARBA00022741"/>
    </source>
</evidence>
<keyword evidence="4" id="KW-0808">Transferase</keyword>
<dbReference type="EMBL" id="SOFE01000006">
    <property type="protein sequence ID" value="TFB87838.1"/>
    <property type="molecule type" value="Genomic_DNA"/>
</dbReference>
<dbReference type="Proteomes" id="UP000199681">
    <property type="component" value="Unassembled WGS sequence"/>
</dbReference>
<dbReference type="GO" id="GO:0005524">
    <property type="term" value="F:ATP binding"/>
    <property type="evidence" value="ECO:0007669"/>
    <property type="project" value="UniProtKB-KW"/>
</dbReference>
<protein>
    <recommendedName>
        <fullName evidence="2">histidine kinase</fullName>
        <ecNumber evidence="2">2.7.13.3</ecNumber>
    </recommendedName>
</protein>
<keyword evidence="10" id="KW-0472">Membrane</keyword>
<dbReference type="Pfam" id="PF02518">
    <property type="entry name" value="HATPase_c"/>
    <property type="match status" value="1"/>
</dbReference>
<keyword evidence="10" id="KW-0812">Transmembrane</keyword>
<keyword evidence="5" id="KW-0547">Nucleotide-binding</keyword>
<dbReference type="STRING" id="995038.SAMN05216274_11477"/>
<evidence type="ECO:0000256" key="9">
    <source>
        <dbReference type="SAM" id="MobiDB-lite"/>
    </source>
</evidence>
<feature type="transmembrane region" description="Helical" evidence="10">
    <location>
        <begin position="124"/>
        <end position="144"/>
    </location>
</feature>
<keyword evidence="15" id="KW-1185">Reference proteome</keyword>
<feature type="transmembrane region" description="Helical" evidence="10">
    <location>
        <begin position="88"/>
        <end position="112"/>
    </location>
</feature>
<keyword evidence="3" id="KW-0597">Phosphoprotein</keyword>
<feature type="domain" description="Histidine kinase/HSP90-like ATPase" evidence="11">
    <location>
        <begin position="332"/>
        <end position="423"/>
    </location>
</feature>
<dbReference type="GO" id="GO:0046983">
    <property type="term" value="F:protein dimerization activity"/>
    <property type="evidence" value="ECO:0007669"/>
    <property type="project" value="InterPro"/>
</dbReference>
<keyword evidence="8" id="KW-0902">Two-component regulatory system</keyword>
<dbReference type="Gene3D" id="3.30.565.10">
    <property type="entry name" value="Histidine kinase-like ATPase, C-terminal domain"/>
    <property type="match status" value="1"/>
</dbReference>
<comment type="catalytic activity">
    <reaction evidence="1">
        <text>ATP + protein L-histidine = ADP + protein N-phospho-L-histidine.</text>
        <dbReference type="EC" id="2.7.13.3"/>
    </reaction>
</comment>
<evidence type="ECO:0000313" key="14">
    <source>
        <dbReference type="EMBL" id="TFB87838.1"/>
    </source>
</evidence>
<dbReference type="Pfam" id="PF07730">
    <property type="entry name" value="HisKA_3"/>
    <property type="match status" value="1"/>
</dbReference>
<dbReference type="InterPro" id="IPR036890">
    <property type="entry name" value="HATPase_C_sf"/>
</dbReference>
<evidence type="ECO:0000256" key="3">
    <source>
        <dbReference type="ARBA" id="ARBA00022553"/>
    </source>
</evidence>
<dbReference type="CDD" id="cd16917">
    <property type="entry name" value="HATPase_UhpB-NarQ-NarX-like"/>
    <property type="match status" value="1"/>
</dbReference>
<feature type="domain" description="Signal transduction histidine kinase subgroup 3 dimerisation and phosphoacceptor" evidence="12">
    <location>
        <begin position="208"/>
        <end position="273"/>
    </location>
</feature>
<dbReference type="AlphaFoldDB" id="A0A1I3CRE7"/>
<dbReference type="InterPro" id="IPR050482">
    <property type="entry name" value="Sensor_HK_TwoCompSys"/>
</dbReference>
<dbReference type="Gene3D" id="1.20.5.1930">
    <property type="match status" value="1"/>
</dbReference>
<dbReference type="PANTHER" id="PTHR24421:SF10">
    <property type="entry name" value="NITRATE_NITRITE SENSOR PROTEIN NARQ"/>
    <property type="match status" value="1"/>
</dbReference>
<keyword evidence="10" id="KW-1133">Transmembrane helix</keyword>
<sequence length="425" mass="45818">MIPRPPPTETNAIDSGQAPRLRPWSRIWRYLATALASFVILVLVFADYSGAFSDAQVSENLLGGLILLDFVLGAVALCLLPLRRRHPVLIAAVTAALSAVSASSFAAAIWAAISMSTRRRWKGVIVVGVIWGLATVFYEVIVRASLADPTLYPVPWASGGLAIAIYAICVATGFYIGARRDLLATLRERALNAEREQTLRAASARDAERTRIAREMHDVLAHRISLLALHAGALTYRTDLTREETAQAAGIIQDNAHLALTELRQVLGVLRGGQATTVAGQPEPAQPTLADLPALLAEAREAGTRVTLDETDAPGLAGSDQVTPGPSQTVSRTAYRFVQEALTNSRKHAPGQPVTLRLERIEDLLHLEVRNEVATPSIRSRWTDATGSGVGLIGLQERAELAGGRIRHGIEPDGSFLLQAWLPWT</sequence>
<feature type="transmembrane region" description="Helical" evidence="10">
    <location>
        <begin position="27"/>
        <end position="48"/>
    </location>
</feature>
<dbReference type="EC" id="2.7.13.3" evidence="2"/>
<dbReference type="EMBL" id="FOPW01000014">
    <property type="protein sequence ID" value="SFH77037.1"/>
    <property type="molecule type" value="Genomic_DNA"/>
</dbReference>
<dbReference type="PANTHER" id="PTHR24421">
    <property type="entry name" value="NITRATE/NITRITE SENSOR PROTEIN NARX-RELATED"/>
    <property type="match status" value="1"/>
</dbReference>
<dbReference type="Proteomes" id="UP000297963">
    <property type="component" value="Unassembled WGS sequence"/>
</dbReference>
<evidence type="ECO:0000313" key="13">
    <source>
        <dbReference type="EMBL" id="SFH77037.1"/>
    </source>
</evidence>
<organism evidence="14 16">
    <name type="scientific">Cryobacterium levicorallinum</name>
    <dbReference type="NCBI Taxonomy" id="995038"/>
    <lineage>
        <taxon>Bacteria</taxon>
        <taxon>Bacillati</taxon>
        <taxon>Actinomycetota</taxon>
        <taxon>Actinomycetes</taxon>
        <taxon>Micrococcales</taxon>
        <taxon>Microbacteriaceae</taxon>
        <taxon>Cryobacterium</taxon>
    </lineage>
</organism>
<reference evidence="13 15" key="1">
    <citation type="submission" date="2016-10" db="EMBL/GenBank/DDBJ databases">
        <authorList>
            <person name="Varghese N."/>
            <person name="Submissions S."/>
        </authorList>
    </citation>
    <scope>NUCLEOTIDE SEQUENCE [LARGE SCALE GENOMIC DNA]</scope>
    <source>
        <strain evidence="13 15">GMCC 1.11211</strain>
    </source>
</reference>
<feature type="transmembrane region" description="Helical" evidence="10">
    <location>
        <begin position="156"/>
        <end position="178"/>
    </location>
</feature>
<evidence type="ECO:0000256" key="1">
    <source>
        <dbReference type="ARBA" id="ARBA00000085"/>
    </source>
</evidence>
<evidence type="ECO:0000256" key="4">
    <source>
        <dbReference type="ARBA" id="ARBA00022679"/>
    </source>
</evidence>
<evidence type="ECO:0000256" key="8">
    <source>
        <dbReference type="ARBA" id="ARBA00023012"/>
    </source>
</evidence>
<evidence type="ECO:0000256" key="10">
    <source>
        <dbReference type="SAM" id="Phobius"/>
    </source>
</evidence>
<evidence type="ECO:0000256" key="7">
    <source>
        <dbReference type="ARBA" id="ARBA00022840"/>
    </source>
</evidence>
<dbReference type="GO" id="GO:0016020">
    <property type="term" value="C:membrane"/>
    <property type="evidence" value="ECO:0007669"/>
    <property type="project" value="InterPro"/>
</dbReference>
<keyword evidence="7" id="KW-0067">ATP-binding</keyword>
<keyword evidence="6 14" id="KW-0418">Kinase</keyword>
<reference evidence="14 16" key="2">
    <citation type="submission" date="2019-03" db="EMBL/GenBank/DDBJ databases">
        <title>Genomics of glacier-inhabiting Cryobacterium strains.</title>
        <authorList>
            <person name="Liu Q."/>
            <person name="Xin Y.-H."/>
        </authorList>
    </citation>
    <scope>NUCLEOTIDE SEQUENCE [LARGE SCALE GENOMIC DNA]</scope>
    <source>
        <strain evidence="14 16">Hh34</strain>
    </source>
</reference>
<proteinExistence type="predicted"/>
<dbReference type="SUPFAM" id="SSF55874">
    <property type="entry name" value="ATPase domain of HSP90 chaperone/DNA topoisomerase II/histidine kinase"/>
    <property type="match status" value="1"/>
</dbReference>
<gene>
    <name evidence="14" type="ORF">E3O11_03235</name>
    <name evidence="13" type="ORF">SAMN05216274_11477</name>
</gene>
<dbReference type="GO" id="GO:0000155">
    <property type="term" value="F:phosphorelay sensor kinase activity"/>
    <property type="evidence" value="ECO:0007669"/>
    <property type="project" value="InterPro"/>
</dbReference>